<dbReference type="Proteomes" id="UP000184222">
    <property type="component" value="Chromosome"/>
</dbReference>
<dbReference type="OrthoDB" id="9789942at2"/>
<name>A0A1L4BV02_9GAMM</name>
<reference evidence="1 2" key="1">
    <citation type="journal article" date="2016" name="Appl. Environ. Microbiol.">
        <title>Whole genome relationships among Francisella bacteria of diverse origin define new species and provide specific regions for detection.</title>
        <authorList>
            <person name="Challacombe J.F."/>
            <person name="Petersen J.M."/>
            <person name="Gallegos-Graves V."/>
            <person name="Hodge D."/>
            <person name="Pillai S."/>
            <person name="Kuske C.R."/>
        </authorList>
    </citation>
    <scope>NUCLEOTIDE SEQUENCE [LARGE SCALE GENOMIC DNA]</scope>
    <source>
        <strain evidence="2">TX07-7310</strain>
    </source>
</reference>
<keyword evidence="2" id="KW-1185">Reference proteome</keyword>
<sequence length="170" mass="19288">MKVNQAIPKSRITITYDMEVEGTKKKKELPFRQLLVGDLSLGNSQERKKELSNREIYELASPNLSDVMEPMGIKLDISVPNHIKEGGEDIKVNLDVNSMKVFDPNTIAQRIPELASLLQAKKLIQEFSSTIDNNRKLRNLLNNGINSSQAIEKIQEELPLLESYQLNKDL</sequence>
<dbReference type="RefSeq" id="WP_072713440.1">
    <property type="nucleotide sequence ID" value="NZ_CP016796.1"/>
</dbReference>
<gene>
    <name evidence="1" type="ORF">F7310_10010</name>
</gene>
<dbReference type="Pfam" id="PF05591">
    <property type="entry name" value="T6SS_VipA"/>
    <property type="match status" value="1"/>
</dbReference>
<dbReference type="AlphaFoldDB" id="A0A1L4BV02"/>
<evidence type="ECO:0000313" key="1">
    <source>
        <dbReference type="EMBL" id="API87663.1"/>
    </source>
</evidence>
<accession>A0A1L4BV02</accession>
<dbReference type="NCBIfam" id="TIGR03358">
    <property type="entry name" value="VI_chp_5"/>
    <property type="match status" value="1"/>
</dbReference>
<dbReference type="STRING" id="573570.F7310_10010"/>
<dbReference type="EMBL" id="CP016796">
    <property type="protein sequence ID" value="API87663.1"/>
    <property type="molecule type" value="Genomic_DNA"/>
</dbReference>
<dbReference type="PANTHER" id="PTHR35850:SF2">
    <property type="entry name" value="TYPE VI SECRETION SYSTEM CONTRACTILE SHEATH SMALL SUBUNIT"/>
    <property type="match status" value="1"/>
</dbReference>
<dbReference type="InterPro" id="IPR008312">
    <property type="entry name" value="T6SS_TssB1"/>
</dbReference>
<dbReference type="PANTHER" id="PTHR35850">
    <property type="entry name" value="CYTOPLASMIC PROTEIN-RELATED"/>
    <property type="match status" value="1"/>
</dbReference>
<dbReference type="KEGG" id="frx:F7310_10010"/>
<protein>
    <submittedName>
        <fullName evidence="1">Type VI secretion system-associated protein</fullName>
    </submittedName>
</protein>
<organism evidence="1 2">
    <name type="scientific">Francisella uliginis</name>
    <dbReference type="NCBI Taxonomy" id="573570"/>
    <lineage>
        <taxon>Bacteria</taxon>
        <taxon>Pseudomonadati</taxon>
        <taxon>Pseudomonadota</taxon>
        <taxon>Gammaproteobacteria</taxon>
        <taxon>Thiotrichales</taxon>
        <taxon>Francisellaceae</taxon>
        <taxon>Francisella</taxon>
    </lineage>
</organism>
<proteinExistence type="predicted"/>
<evidence type="ECO:0000313" key="2">
    <source>
        <dbReference type="Proteomes" id="UP000184222"/>
    </source>
</evidence>